<dbReference type="InterPro" id="IPR002110">
    <property type="entry name" value="Ankyrin_rpt"/>
</dbReference>
<reference evidence="6" key="1">
    <citation type="submission" date="2015-02" db="EMBL/GenBank/DDBJ databases">
        <title>Genome sequencing for Strongylocentrotus purpuratus.</title>
        <authorList>
            <person name="Murali S."/>
            <person name="Liu Y."/>
            <person name="Vee V."/>
            <person name="English A."/>
            <person name="Wang M."/>
            <person name="Skinner E."/>
            <person name="Han Y."/>
            <person name="Muzny D.M."/>
            <person name="Worley K.C."/>
            <person name="Gibbs R.A."/>
        </authorList>
    </citation>
    <scope>NUCLEOTIDE SEQUENCE</scope>
</reference>
<dbReference type="EnsemblMetazoa" id="XM_787149">
    <property type="protein sequence ID" value="XP_792242"/>
    <property type="gene ID" value="LOC587422"/>
</dbReference>
<organism evidence="5 6">
    <name type="scientific">Strongylocentrotus purpuratus</name>
    <name type="common">Purple sea urchin</name>
    <dbReference type="NCBI Taxonomy" id="7668"/>
    <lineage>
        <taxon>Eukaryota</taxon>
        <taxon>Metazoa</taxon>
        <taxon>Echinodermata</taxon>
        <taxon>Eleutherozoa</taxon>
        <taxon>Echinozoa</taxon>
        <taxon>Echinoidea</taxon>
        <taxon>Euechinoidea</taxon>
        <taxon>Echinacea</taxon>
        <taxon>Camarodonta</taxon>
        <taxon>Echinidea</taxon>
        <taxon>Strongylocentrotidae</taxon>
        <taxon>Strongylocentrotus</taxon>
    </lineage>
</organism>
<dbReference type="PROSITE" id="PS50088">
    <property type="entry name" value="ANK_REPEAT"/>
    <property type="match status" value="1"/>
</dbReference>
<dbReference type="PANTHER" id="PTHR24189">
    <property type="entry name" value="MYOTROPHIN"/>
    <property type="match status" value="1"/>
</dbReference>
<dbReference type="GO" id="GO:0005737">
    <property type="term" value="C:cytoplasm"/>
    <property type="evidence" value="ECO:0000318"/>
    <property type="project" value="GO_Central"/>
</dbReference>
<evidence type="ECO:0000256" key="2">
    <source>
        <dbReference type="ARBA" id="ARBA00023043"/>
    </source>
</evidence>
<dbReference type="GO" id="GO:2000812">
    <property type="term" value="P:regulation of barbed-end actin filament capping"/>
    <property type="evidence" value="ECO:0000318"/>
    <property type="project" value="GO_Central"/>
</dbReference>
<dbReference type="SMART" id="SM00248">
    <property type="entry name" value="ANK"/>
    <property type="match status" value="2"/>
</dbReference>
<dbReference type="AlphaFoldDB" id="A0A7M7RDY4"/>
<dbReference type="Gene3D" id="1.25.40.20">
    <property type="entry name" value="Ankyrin repeat-containing domain"/>
    <property type="match status" value="1"/>
</dbReference>
<evidence type="ECO:0000313" key="5">
    <source>
        <dbReference type="EnsemblMetazoa" id="XP_792242"/>
    </source>
</evidence>
<evidence type="ECO:0000313" key="6">
    <source>
        <dbReference type="Proteomes" id="UP000007110"/>
    </source>
</evidence>
<dbReference type="PROSITE" id="PS50297">
    <property type="entry name" value="ANK_REP_REGION"/>
    <property type="match status" value="1"/>
</dbReference>
<evidence type="ECO:0000256" key="3">
    <source>
        <dbReference type="PROSITE-ProRule" id="PRU00023"/>
    </source>
</evidence>
<evidence type="ECO:0000256" key="4">
    <source>
        <dbReference type="SAM" id="MobiDB-lite"/>
    </source>
</evidence>
<dbReference type="KEGG" id="spu:587422"/>
<keyword evidence="1" id="KW-0677">Repeat</keyword>
<accession>A0A7M7RDY4</accession>
<proteinExistence type="predicted"/>
<sequence length="118" mass="12961">MADAVWAAQNGDVSKLQELQFDANEKIKGRTLLHVAADYGQAEVIEYLVEQKQADINAIDNNKLTVLLTAIYGSEGQERFKNCIKYLIKKGADKSGNAPNGSSYIDSTDDPEIKKLLA</sequence>
<dbReference type="Pfam" id="PF12796">
    <property type="entry name" value="Ank_2"/>
    <property type="match status" value="1"/>
</dbReference>
<feature type="compositionally biased region" description="Polar residues" evidence="4">
    <location>
        <begin position="97"/>
        <end position="106"/>
    </location>
</feature>
<dbReference type="GO" id="GO:0005634">
    <property type="term" value="C:nucleus"/>
    <property type="evidence" value="ECO:0000318"/>
    <property type="project" value="GO_Central"/>
</dbReference>
<dbReference type="RefSeq" id="XP_792242.1">
    <property type="nucleotide sequence ID" value="XM_787149.5"/>
</dbReference>
<dbReference type="InterPro" id="IPR050745">
    <property type="entry name" value="Multifunctional_regulatory"/>
</dbReference>
<dbReference type="GeneID" id="587422"/>
<dbReference type="PRINTS" id="PR01415">
    <property type="entry name" value="ANKYRIN"/>
</dbReference>
<keyword evidence="6" id="KW-1185">Reference proteome</keyword>
<evidence type="ECO:0000256" key="1">
    <source>
        <dbReference type="ARBA" id="ARBA00022737"/>
    </source>
</evidence>
<name>A0A7M7RDY4_STRPU</name>
<keyword evidence="2 3" id="KW-0040">ANK repeat</keyword>
<reference evidence="5" key="2">
    <citation type="submission" date="2021-01" db="UniProtKB">
        <authorList>
            <consortium name="EnsemblMetazoa"/>
        </authorList>
    </citation>
    <scope>IDENTIFICATION</scope>
</reference>
<feature type="repeat" description="ANK" evidence="3">
    <location>
        <begin position="28"/>
        <end position="61"/>
    </location>
</feature>
<dbReference type="InParanoid" id="A0A7M7RDY4"/>
<dbReference type="OMA" id="TALIDCT"/>
<dbReference type="PANTHER" id="PTHR24189:SF69">
    <property type="entry name" value="MYOTROPHIN"/>
    <property type="match status" value="1"/>
</dbReference>
<dbReference type="Proteomes" id="UP000007110">
    <property type="component" value="Unassembled WGS sequence"/>
</dbReference>
<evidence type="ECO:0008006" key="7">
    <source>
        <dbReference type="Google" id="ProtNLM"/>
    </source>
</evidence>
<feature type="region of interest" description="Disordered" evidence="4">
    <location>
        <begin position="92"/>
        <end position="112"/>
    </location>
</feature>
<protein>
    <recommendedName>
        <fullName evidence="7">Myotrophin</fullName>
    </recommendedName>
</protein>
<dbReference type="OrthoDB" id="5946465at2759"/>
<dbReference type="InterPro" id="IPR036770">
    <property type="entry name" value="Ankyrin_rpt-contain_sf"/>
</dbReference>
<dbReference type="SUPFAM" id="SSF48403">
    <property type="entry name" value="Ankyrin repeat"/>
    <property type="match status" value="1"/>
</dbReference>